<protein>
    <recommendedName>
        <fullName evidence="5">Armadillo repeat-containing domain-containing protein</fullName>
    </recommendedName>
</protein>
<feature type="region of interest" description="Disordered" evidence="1">
    <location>
        <begin position="102"/>
        <end position="154"/>
    </location>
</feature>
<keyword evidence="2" id="KW-1133">Transmembrane helix</keyword>
<sequence length="486" mass="51535">MALSLNHVLGRRTLTLFGVGAATALTSWFIYLRNRYLKQITSGKETEGKSSKRKAHQPTDSSENGPRDEAPANAANSEDLQMESLSADTSVRLPGASTVKLRHHVTPIEEEEDSTAGAAEVTIDDSSSGGRVMAARPGGFQSAGPGRGGAAAPAPETEIVDSDFEQEIRSQEAAKGSAGADSDLTPEFIANRLAAMSKSDCASVQLLDRDADVLARCLAGSSDGDTVRAMQLIGRLAQFQHHMDRLSRGGCLVAEICRVFQRNSGAVEVRLQCLLNLINLSGVPSNQQAILDIAGAIASVVPSSARLAQYGLQLLANLALYEPCRPRLLPLLPGFIAELRLQLAAPPADQSSEQSRRLRQCLTLLSNLTSDSGACLIALATNVEVDELPVPGTANQLLAADPAIRLAWVCFIGNAARQTEALQAATVGGTTLADAFMASLPAMSKLAQKLRDKLRSSDKTTEYGQKVAALAKDLKSLLRQSKVKSK</sequence>
<dbReference type="InterPro" id="IPR016024">
    <property type="entry name" value="ARM-type_fold"/>
</dbReference>
<gene>
    <name evidence="3" type="ORF">BOX15_Mlig015727g1</name>
</gene>
<evidence type="ECO:0008006" key="5">
    <source>
        <dbReference type="Google" id="ProtNLM"/>
    </source>
</evidence>
<dbReference type="Proteomes" id="UP000215902">
    <property type="component" value="Unassembled WGS sequence"/>
</dbReference>
<evidence type="ECO:0000313" key="4">
    <source>
        <dbReference type="Proteomes" id="UP000215902"/>
    </source>
</evidence>
<feature type="region of interest" description="Disordered" evidence="1">
    <location>
        <begin position="43"/>
        <end position="76"/>
    </location>
</feature>
<dbReference type="EMBL" id="NIVC01001489">
    <property type="protein sequence ID" value="PAA67359.1"/>
    <property type="molecule type" value="Genomic_DNA"/>
</dbReference>
<feature type="transmembrane region" description="Helical" evidence="2">
    <location>
        <begin position="12"/>
        <end position="32"/>
    </location>
</feature>
<proteinExistence type="predicted"/>
<keyword evidence="2" id="KW-0472">Membrane</keyword>
<accession>A0A267F2N8</accession>
<evidence type="ECO:0000313" key="3">
    <source>
        <dbReference type="EMBL" id="PAA67359.1"/>
    </source>
</evidence>
<name>A0A267F2N8_9PLAT</name>
<evidence type="ECO:0000256" key="2">
    <source>
        <dbReference type="SAM" id="Phobius"/>
    </source>
</evidence>
<dbReference type="SUPFAM" id="SSF48371">
    <property type="entry name" value="ARM repeat"/>
    <property type="match status" value="1"/>
</dbReference>
<reference evidence="3 4" key="1">
    <citation type="submission" date="2017-06" db="EMBL/GenBank/DDBJ databases">
        <title>A platform for efficient transgenesis in Macrostomum lignano, a flatworm model organism for stem cell research.</title>
        <authorList>
            <person name="Berezikov E."/>
        </authorList>
    </citation>
    <scope>NUCLEOTIDE SEQUENCE [LARGE SCALE GENOMIC DNA]</scope>
    <source>
        <strain evidence="3">DV1</strain>
        <tissue evidence="3">Whole organism</tissue>
    </source>
</reference>
<evidence type="ECO:0000256" key="1">
    <source>
        <dbReference type="SAM" id="MobiDB-lite"/>
    </source>
</evidence>
<keyword evidence="2" id="KW-0812">Transmembrane</keyword>
<comment type="caution">
    <text evidence="3">The sequence shown here is derived from an EMBL/GenBank/DDBJ whole genome shotgun (WGS) entry which is preliminary data.</text>
</comment>
<dbReference type="AlphaFoldDB" id="A0A267F2N8"/>
<organism evidence="3 4">
    <name type="scientific">Macrostomum lignano</name>
    <dbReference type="NCBI Taxonomy" id="282301"/>
    <lineage>
        <taxon>Eukaryota</taxon>
        <taxon>Metazoa</taxon>
        <taxon>Spiralia</taxon>
        <taxon>Lophotrochozoa</taxon>
        <taxon>Platyhelminthes</taxon>
        <taxon>Rhabditophora</taxon>
        <taxon>Macrostomorpha</taxon>
        <taxon>Macrostomida</taxon>
        <taxon>Macrostomidae</taxon>
        <taxon>Macrostomum</taxon>
    </lineage>
</organism>
<keyword evidence="4" id="KW-1185">Reference proteome</keyword>